<protein>
    <recommendedName>
        <fullName evidence="2">DUF6533 domain-containing protein</fullName>
    </recommendedName>
</protein>
<reference evidence="3" key="1">
    <citation type="submission" date="2023-03" db="EMBL/GenBank/DDBJ databases">
        <title>Massive genome expansion in bonnet fungi (Mycena s.s.) driven by repeated elements and novel gene families across ecological guilds.</title>
        <authorList>
            <consortium name="Lawrence Berkeley National Laboratory"/>
            <person name="Harder C.B."/>
            <person name="Miyauchi S."/>
            <person name="Viragh M."/>
            <person name="Kuo A."/>
            <person name="Thoen E."/>
            <person name="Andreopoulos B."/>
            <person name="Lu D."/>
            <person name="Skrede I."/>
            <person name="Drula E."/>
            <person name="Henrissat B."/>
            <person name="Morin E."/>
            <person name="Kohler A."/>
            <person name="Barry K."/>
            <person name="LaButti K."/>
            <person name="Morin E."/>
            <person name="Salamov A."/>
            <person name="Lipzen A."/>
            <person name="Mereny Z."/>
            <person name="Hegedus B."/>
            <person name="Baldrian P."/>
            <person name="Stursova M."/>
            <person name="Weitz H."/>
            <person name="Taylor A."/>
            <person name="Grigoriev I.V."/>
            <person name="Nagy L.G."/>
            <person name="Martin F."/>
            <person name="Kauserud H."/>
        </authorList>
    </citation>
    <scope>NUCLEOTIDE SEQUENCE</scope>
    <source>
        <strain evidence="3">CBHHK002</strain>
    </source>
</reference>
<evidence type="ECO:0000259" key="2">
    <source>
        <dbReference type="Pfam" id="PF20151"/>
    </source>
</evidence>
<dbReference type="EMBL" id="JARIHO010000013">
    <property type="protein sequence ID" value="KAJ7351383.1"/>
    <property type="molecule type" value="Genomic_DNA"/>
</dbReference>
<organism evidence="3 4">
    <name type="scientific">Mycena albidolilacea</name>
    <dbReference type="NCBI Taxonomy" id="1033008"/>
    <lineage>
        <taxon>Eukaryota</taxon>
        <taxon>Fungi</taxon>
        <taxon>Dikarya</taxon>
        <taxon>Basidiomycota</taxon>
        <taxon>Agaricomycotina</taxon>
        <taxon>Agaricomycetes</taxon>
        <taxon>Agaricomycetidae</taxon>
        <taxon>Agaricales</taxon>
        <taxon>Marasmiineae</taxon>
        <taxon>Mycenaceae</taxon>
        <taxon>Mycena</taxon>
    </lineage>
</organism>
<dbReference type="AlphaFoldDB" id="A0AAD7A7N0"/>
<evidence type="ECO:0000256" key="1">
    <source>
        <dbReference type="SAM" id="Phobius"/>
    </source>
</evidence>
<gene>
    <name evidence="3" type="ORF">DFH08DRAFT_957700</name>
</gene>
<keyword evidence="4" id="KW-1185">Reference proteome</keyword>
<evidence type="ECO:0000313" key="4">
    <source>
        <dbReference type="Proteomes" id="UP001218218"/>
    </source>
</evidence>
<feature type="transmembrane region" description="Helical" evidence="1">
    <location>
        <begin position="62"/>
        <end position="88"/>
    </location>
</feature>
<feature type="transmembrane region" description="Helical" evidence="1">
    <location>
        <begin position="22"/>
        <end position="50"/>
    </location>
</feature>
<comment type="caution">
    <text evidence="3">The sequence shown here is derived from an EMBL/GenBank/DDBJ whole genome shotgun (WGS) entry which is preliminary data.</text>
</comment>
<feature type="transmembrane region" description="Helical" evidence="1">
    <location>
        <begin position="153"/>
        <end position="171"/>
    </location>
</feature>
<keyword evidence="1" id="KW-1133">Transmembrane helix</keyword>
<accession>A0AAD7A7N0</accession>
<dbReference type="Proteomes" id="UP001218218">
    <property type="component" value="Unassembled WGS sequence"/>
</dbReference>
<keyword evidence="1" id="KW-0812">Transmembrane</keyword>
<feature type="domain" description="DUF6533" evidence="2">
    <location>
        <begin position="1"/>
        <end position="38"/>
    </location>
</feature>
<dbReference type="InterPro" id="IPR045340">
    <property type="entry name" value="DUF6533"/>
</dbReference>
<feature type="transmembrane region" description="Helical" evidence="1">
    <location>
        <begin position="108"/>
        <end position="133"/>
    </location>
</feature>
<proteinExistence type="predicted"/>
<sequence length="230" mass="25806">MVWDHIITLGDERELFWKRRPWTLATCLFLWIRYVGILLTAFGVFVILQLRIYALYDASPRIAALIVGAFAVEILAVIGMFGVGSNHIEAVAEAVGNMVRCKATVVPSWLWLLWIPATSFELLLCVLAVYKGYQRFRTIGHQVLHDILVRDSVMYYLAIQCVYIYNLIYWVNDAKTSLEVLTALAIALPSVMGSRLMINVRLALIPPTTLSEISLGEISFPGPSNNPDSS</sequence>
<feature type="transmembrane region" description="Helical" evidence="1">
    <location>
        <begin position="177"/>
        <end position="198"/>
    </location>
</feature>
<dbReference type="Pfam" id="PF20151">
    <property type="entry name" value="DUF6533"/>
    <property type="match status" value="1"/>
</dbReference>
<evidence type="ECO:0000313" key="3">
    <source>
        <dbReference type="EMBL" id="KAJ7351383.1"/>
    </source>
</evidence>
<name>A0AAD7A7N0_9AGAR</name>
<keyword evidence="1" id="KW-0472">Membrane</keyword>